<organism evidence="1 2">
    <name type="scientific">Peronosclerospora sorghi</name>
    <dbReference type="NCBI Taxonomy" id="230839"/>
    <lineage>
        <taxon>Eukaryota</taxon>
        <taxon>Sar</taxon>
        <taxon>Stramenopiles</taxon>
        <taxon>Oomycota</taxon>
        <taxon>Peronosporomycetes</taxon>
        <taxon>Peronosporales</taxon>
        <taxon>Peronosporaceae</taxon>
        <taxon>Peronosclerospora</taxon>
    </lineage>
</organism>
<comment type="caution">
    <text evidence="1">The sequence shown here is derived from an EMBL/GenBank/DDBJ whole genome shotgun (WGS) entry which is preliminary data.</text>
</comment>
<reference evidence="1 2" key="1">
    <citation type="journal article" date="2022" name="bioRxiv">
        <title>The genome of the oomycete Peronosclerospora sorghi, a cosmopolitan pathogen of maize and sorghum, is inflated with dispersed pseudogenes.</title>
        <authorList>
            <person name="Fletcher K."/>
            <person name="Martin F."/>
            <person name="Isakeit T."/>
            <person name="Cavanaugh K."/>
            <person name="Magill C."/>
            <person name="Michelmore R."/>
        </authorList>
    </citation>
    <scope>NUCLEOTIDE SEQUENCE [LARGE SCALE GENOMIC DNA]</scope>
    <source>
        <strain evidence="1">P6</strain>
    </source>
</reference>
<dbReference type="Proteomes" id="UP001163321">
    <property type="component" value="Chromosome 2"/>
</dbReference>
<evidence type="ECO:0000313" key="2">
    <source>
        <dbReference type="Proteomes" id="UP001163321"/>
    </source>
</evidence>
<dbReference type="EMBL" id="CM047581">
    <property type="protein sequence ID" value="KAI9916864.1"/>
    <property type="molecule type" value="Genomic_DNA"/>
</dbReference>
<sequence length="234" mass="26468">MKAPDYAGAPPCDICRHNHEQLITKVEWVSIVVQGVKCFICGHTGKSRAYNCFKIAFTAFKFTVLHFDYHEPDAVVTGAVTALHPTNLTLWTFIPLLRQRIFPTMASIMSDDPVSRHFVAFVGDGPIGLARWRCAHEESGRQVALIEYLGIVEKKWRQGYGRRLLDAVVENIHASYAHELVHPRAVVASVPRNDSFFAAMKLFQSIGFEPSRQTEVVNTSSFQQMQMEWDCGNR</sequence>
<keyword evidence="2" id="KW-1185">Reference proteome</keyword>
<protein>
    <submittedName>
        <fullName evidence="1">Uncharacterized protein</fullName>
    </submittedName>
</protein>
<accession>A0ACC0WFM2</accession>
<evidence type="ECO:0000313" key="1">
    <source>
        <dbReference type="EMBL" id="KAI9916864.1"/>
    </source>
</evidence>
<proteinExistence type="predicted"/>
<name>A0ACC0WFM2_9STRA</name>
<gene>
    <name evidence="1" type="ORF">PsorP6_018114</name>
</gene>